<dbReference type="AlphaFoldDB" id="A0A6C0LQB9"/>
<evidence type="ECO:0000313" key="1">
    <source>
        <dbReference type="EMBL" id="QHU32633.1"/>
    </source>
</evidence>
<organism evidence="1">
    <name type="scientific">viral metagenome</name>
    <dbReference type="NCBI Taxonomy" id="1070528"/>
    <lineage>
        <taxon>unclassified sequences</taxon>
        <taxon>metagenomes</taxon>
        <taxon>organismal metagenomes</taxon>
    </lineage>
</organism>
<protein>
    <submittedName>
        <fullName evidence="1">Uncharacterized protein</fullName>
    </submittedName>
</protein>
<dbReference type="EMBL" id="MN740540">
    <property type="protein sequence ID" value="QHU32633.1"/>
    <property type="molecule type" value="Genomic_DNA"/>
</dbReference>
<accession>A0A6C0LQB9</accession>
<name>A0A6C0LQB9_9ZZZZ</name>
<reference evidence="1" key="1">
    <citation type="journal article" date="2020" name="Nature">
        <title>Giant virus diversity and host interactions through global metagenomics.</title>
        <authorList>
            <person name="Schulz F."/>
            <person name="Roux S."/>
            <person name="Paez-Espino D."/>
            <person name="Jungbluth S."/>
            <person name="Walsh D.A."/>
            <person name="Denef V.J."/>
            <person name="McMahon K.D."/>
            <person name="Konstantinidis K.T."/>
            <person name="Eloe-Fadrosh E.A."/>
            <person name="Kyrpides N.C."/>
            <person name="Woyke T."/>
        </authorList>
    </citation>
    <scope>NUCLEOTIDE SEQUENCE</scope>
    <source>
        <strain evidence="1">GVMAG-M-3300027969-2</strain>
    </source>
</reference>
<sequence>MTVIQLHINRINLPHELLDIIKSYLFYDIKTYNIIQNAKTQKQIMNNLINSAEMSRSNNFGNDPNYTDDKEVWAFGFDSEHLTEYIQLQAINCYYCGNYIQHTHYYELNYPKRIYCICPENQEEYNDGWNTDDLYSDDDDTDGYDSN</sequence>
<proteinExistence type="predicted"/>